<sequence length="36" mass="4267">MNKSGPIIIIEDDQDHQEFLAQMFKELQSPNELIFF</sequence>
<name>A0ABM8KP55_9FLAO</name>
<dbReference type="EMBL" id="CADCST010000136">
    <property type="protein sequence ID" value="CAA9202471.1"/>
    <property type="molecule type" value="Genomic_DNA"/>
</dbReference>
<organism evidence="1 2">
    <name type="scientific">Flavobacterium collinsii</name>
    <dbReference type="NCBI Taxonomy" id="1114861"/>
    <lineage>
        <taxon>Bacteria</taxon>
        <taxon>Pseudomonadati</taxon>
        <taxon>Bacteroidota</taxon>
        <taxon>Flavobacteriia</taxon>
        <taxon>Flavobacteriales</taxon>
        <taxon>Flavobacteriaceae</taxon>
        <taxon>Flavobacterium</taxon>
    </lineage>
</organism>
<gene>
    <name evidence="1" type="ORF">FLACOL7796_04299</name>
</gene>
<protein>
    <recommendedName>
        <fullName evidence="3">Response regulatory domain-containing protein</fullName>
    </recommendedName>
</protein>
<accession>A0ABM8KP55</accession>
<proteinExistence type="predicted"/>
<evidence type="ECO:0008006" key="3">
    <source>
        <dbReference type="Google" id="ProtNLM"/>
    </source>
</evidence>
<dbReference type="Proteomes" id="UP000474567">
    <property type="component" value="Unassembled WGS sequence"/>
</dbReference>
<keyword evidence="2" id="KW-1185">Reference proteome</keyword>
<comment type="caution">
    <text evidence="1">The sequence shown here is derived from an EMBL/GenBank/DDBJ whole genome shotgun (WGS) entry which is preliminary data.</text>
</comment>
<evidence type="ECO:0000313" key="2">
    <source>
        <dbReference type="Proteomes" id="UP000474567"/>
    </source>
</evidence>
<evidence type="ECO:0000313" key="1">
    <source>
        <dbReference type="EMBL" id="CAA9202471.1"/>
    </source>
</evidence>
<reference evidence="1 2" key="1">
    <citation type="submission" date="2020-02" db="EMBL/GenBank/DDBJ databases">
        <authorList>
            <person name="Criscuolo A."/>
        </authorList>
    </citation>
    <scope>NUCLEOTIDE SEQUENCE [LARGE SCALE GENOMIC DNA]</scope>
    <source>
        <strain evidence="1">CECT7796</strain>
    </source>
</reference>